<dbReference type="PANTHER" id="PTHR24045">
    <property type="match status" value="1"/>
</dbReference>
<evidence type="ECO:0000256" key="3">
    <source>
        <dbReference type="SAM" id="MobiDB-lite"/>
    </source>
</evidence>
<keyword evidence="4" id="KW-0812">Transmembrane</keyword>
<dbReference type="PANTHER" id="PTHR24045:SF0">
    <property type="entry name" value="N-ACETYLGLUCOSAMINE-1-PHOSPHOTRANSFERASE SUBUNITS ALPHA_BETA"/>
    <property type="match status" value="1"/>
</dbReference>
<feature type="compositionally biased region" description="Basic and acidic residues" evidence="3">
    <location>
        <begin position="732"/>
        <end position="762"/>
    </location>
</feature>
<feature type="region of interest" description="Disordered" evidence="3">
    <location>
        <begin position="730"/>
        <end position="770"/>
    </location>
</feature>
<keyword evidence="4" id="KW-1133">Transmembrane helix</keyword>
<feature type="transmembrane region" description="Helical" evidence="4">
    <location>
        <begin position="36"/>
        <end position="53"/>
    </location>
</feature>
<dbReference type="InterPro" id="IPR021520">
    <property type="entry name" value="Stealth_CR2"/>
</dbReference>
<dbReference type="Pfam" id="PF11380">
    <property type="entry name" value="Stealth_CR2"/>
    <property type="match status" value="1"/>
</dbReference>
<dbReference type="Proteomes" id="UP001629113">
    <property type="component" value="Unassembled WGS sequence"/>
</dbReference>
<dbReference type="Pfam" id="PF17101">
    <property type="entry name" value="Stealth_CR1"/>
    <property type="match status" value="1"/>
</dbReference>
<evidence type="ECO:0000256" key="1">
    <source>
        <dbReference type="ARBA" id="ARBA00007583"/>
    </source>
</evidence>
<protein>
    <submittedName>
        <fullName evidence="7">Uncharacterized protein</fullName>
    </submittedName>
</protein>
<evidence type="ECO:0000313" key="7">
    <source>
        <dbReference type="EMBL" id="KAL3420060.1"/>
    </source>
</evidence>
<dbReference type="EMBL" id="JBFCZG010000007">
    <property type="protein sequence ID" value="KAL3420060.1"/>
    <property type="molecule type" value="Genomic_DNA"/>
</dbReference>
<proteinExistence type="inferred from homology"/>
<evidence type="ECO:0000313" key="8">
    <source>
        <dbReference type="Proteomes" id="UP001629113"/>
    </source>
</evidence>
<comment type="similarity">
    <text evidence="1">Belongs to the stealth family.</text>
</comment>
<keyword evidence="8" id="KW-1185">Reference proteome</keyword>
<feature type="domain" description="Stealth protein CR2 conserved region 2" evidence="5">
    <location>
        <begin position="319"/>
        <end position="397"/>
    </location>
</feature>
<evidence type="ECO:0000259" key="5">
    <source>
        <dbReference type="Pfam" id="PF11380"/>
    </source>
</evidence>
<keyword evidence="4" id="KW-0472">Membrane</keyword>
<evidence type="ECO:0000256" key="4">
    <source>
        <dbReference type="SAM" id="Phobius"/>
    </source>
</evidence>
<reference evidence="7 8" key="1">
    <citation type="submission" date="2024-06" db="EMBL/GenBank/DDBJ databases">
        <title>Complete genome of Phlyctema vagabunda strain 19-DSS-EL-015.</title>
        <authorList>
            <person name="Fiorenzani C."/>
        </authorList>
    </citation>
    <scope>NUCLEOTIDE SEQUENCE [LARGE SCALE GENOMIC DNA]</scope>
    <source>
        <strain evidence="7 8">19-DSS-EL-015</strain>
    </source>
</reference>
<name>A0ABR4P9V2_9HELO</name>
<sequence>MFKSKQPHSTWRPDQKYLGWQKTHNSGNRHFRRGPVLRMIVLCLVFGLVWYRFGSLESQSKALFAEHGHHRRKAGLQTKDHPAGIKRKEVLQHVVSTEQDESKILNPKQQSQFGSSVEQKIYPTMMNKEPGFTSGKPTKPVDLPTTSAEKVEQTVPPSPSTVLGELVKFPPYAELQAILDSAEDMPLVIHHTFEETTADVVLEGWEESWLAKGELDIANFGQFKEPKIDFVYTWVNGSDSSFRDTIFPYELNSTLNDAEGHWLEQHRVNRYRDWDELRYSIRTVEKQASRFRNKYMLLVNSVSDAPDTKNATVDDPATITGKQKPTWLKDDEATREAVQILAQEDFFEENEQGCLPTFNSLTIENQLYNTKSDTDRFFALSDDMLLGKEHAASDIWSTLFGPVMGFKSNSYNQMHPPTDVDARRFGEKPFLIYTSYLLNLRFGERKRKGQHHFGHSLGRSVYKEAMTSFPKPRLTSSCQRFRGQEGFQLYSWYTVFHYTMERHREALLWSYLIVRADKDGDGNLDWAERQVIMRDIEKGILNEGNGTFRKRQYYAYGDTLEEAGLEAPKVNIDIIWTSHDGPEHIKDADCLEFNLDDCLAPGFSFNITDLHHKSPLFIEKGFEPILPPADTKPKEREIVIKALWKYQYSITENEGFFSMVTDAEQVENVLYKRMMKKKDKVGQLCLNDDVPTEDPDEIAALRRVYTMLLGDFAPVPSPFEAWESPALLALQAEREASRPQSHRESQPQQNEKRNEKATEQKQQHKRKRSD</sequence>
<comment type="caution">
    <text evidence="7">The sequence shown here is derived from an EMBL/GenBank/DDBJ whole genome shotgun (WGS) entry which is preliminary data.</text>
</comment>
<keyword evidence="2" id="KW-0808">Transferase</keyword>
<evidence type="ECO:0000256" key="2">
    <source>
        <dbReference type="ARBA" id="ARBA00022679"/>
    </source>
</evidence>
<evidence type="ECO:0000259" key="6">
    <source>
        <dbReference type="Pfam" id="PF17101"/>
    </source>
</evidence>
<organism evidence="7 8">
    <name type="scientific">Phlyctema vagabunda</name>
    <dbReference type="NCBI Taxonomy" id="108571"/>
    <lineage>
        <taxon>Eukaryota</taxon>
        <taxon>Fungi</taxon>
        <taxon>Dikarya</taxon>
        <taxon>Ascomycota</taxon>
        <taxon>Pezizomycotina</taxon>
        <taxon>Leotiomycetes</taxon>
        <taxon>Helotiales</taxon>
        <taxon>Dermateaceae</taxon>
        <taxon>Phlyctema</taxon>
    </lineage>
</organism>
<feature type="domain" description="Stealth protein CR1 conserved region 1" evidence="6">
    <location>
        <begin position="226"/>
        <end position="251"/>
    </location>
</feature>
<accession>A0ABR4P9V2</accession>
<gene>
    <name evidence="7" type="ORF">PVAG01_08559</name>
</gene>
<dbReference type="InterPro" id="IPR031358">
    <property type="entry name" value="Stealth_CR1"/>
</dbReference>
<dbReference type="InterPro" id="IPR047141">
    <property type="entry name" value="Stealth"/>
</dbReference>